<comment type="caution">
    <text evidence="2">The sequence shown here is derived from an EMBL/GenBank/DDBJ whole genome shotgun (WGS) entry which is preliminary data.</text>
</comment>
<feature type="transmembrane region" description="Helical" evidence="1">
    <location>
        <begin position="85"/>
        <end position="104"/>
    </location>
</feature>
<proteinExistence type="predicted"/>
<evidence type="ECO:0000313" key="3">
    <source>
        <dbReference type="Proteomes" id="UP001203665"/>
    </source>
</evidence>
<dbReference type="InterPro" id="IPR004697">
    <property type="entry name" value="AbgT"/>
</dbReference>
<evidence type="ECO:0000256" key="1">
    <source>
        <dbReference type="SAM" id="Phobius"/>
    </source>
</evidence>
<dbReference type="PANTHER" id="PTHR30282:SF0">
    <property type="entry name" value="P-AMINOBENZOYL-GLUTAMATE TRANSPORT PROTEIN"/>
    <property type="match status" value="1"/>
</dbReference>
<organism evidence="2 3">
    <name type="scientific">Alkalicoccobacillus plakortidis</name>
    <dbReference type="NCBI Taxonomy" id="444060"/>
    <lineage>
        <taxon>Bacteria</taxon>
        <taxon>Bacillati</taxon>
        <taxon>Bacillota</taxon>
        <taxon>Bacilli</taxon>
        <taxon>Bacillales</taxon>
        <taxon>Bacillaceae</taxon>
        <taxon>Alkalicoccobacillus</taxon>
    </lineage>
</organism>
<sequence length="514" mass="55809">MSTAQMEKKGLFNRFLNVVEKVGNKLPHPFILFIYLAIFLMIVSFIVNLFDVTVTHPTTSEEIVAKSLLSKEGVLYMLSSMLDNFTGFAPFGLVIVMMFGIGLAQKVGFFETFMKSTIIRAPKGLITYAIIFTGVLGNIASDAAMIIIPPLAGMVYYAIGRHPLAGMAAAFAGVGIGFTANFLIAGTDALLSGITTEAARIIIPDYTVTPVDNWFFMCASVVMLVFVGAFITDKIVEPRLGKFDPKYADQGLINEKISNPTSQEIKGLRNAVIAGGLYIVILAALIVPVNGFLRSDEGTIIPSPFISNIIPIILIMFILVAVVYGKTAGTIKKSADVPTLMAEAMKDMSGYIVLIFAAAQFISYFNWTNLSTITAISSSSLLQNANFTGMGFVVSFILLVTIVNLVISSGSAQWALMAPVFVPLFMLLDYDPAFAQLAYRIGDSTTNNISPVNPYVIMVLGFMKRYDSRFGFGSIISLMLPYTLIILVIWIVMFLAWNLIGIPIGPGTGVYLDQ</sequence>
<evidence type="ECO:0000313" key="2">
    <source>
        <dbReference type="EMBL" id="MCM2677187.1"/>
    </source>
</evidence>
<dbReference type="PANTHER" id="PTHR30282">
    <property type="entry name" value="P-AMINOBENZOYL GLUTAMATE TRANSPORTER"/>
    <property type="match status" value="1"/>
</dbReference>
<protein>
    <submittedName>
        <fullName evidence="2">AbgT family transporter</fullName>
    </submittedName>
</protein>
<keyword evidence="1" id="KW-0472">Membrane</keyword>
<keyword evidence="1" id="KW-0812">Transmembrane</keyword>
<dbReference type="RefSeq" id="WP_251610711.1">
    <property type="nucleotide sequence ID" value="NZ_JAMQJY010000003.1"/>
</dbReference>
<feature type="transmembrane region" description="Helical" evidence="1">
    <location>
        <begin position="30"/>
        <end position="50"/>
    </location>
</feature>
<dbReference type="EMBL" id="JAMQJY010000003">
    <property type="protein sequence ID" value="MCM2677187.1"/>
    <property type="molecule type" value="Genomic_DNA"/>
</dbReference>
<dbReference type="Pfam" id="PF03806">
    <property type="entry name" value="ABG_transport"/>
    <property type="match status" value="1"/>
</dbReference>
<feature type="transmembrane region" description="Helical" evidence="1">
    <location>
        <begin position="387"/>
        <end position="407"/>
    </location>
</feature>
<keyword evidence="3" id="KW-1185">Reference proteome</keyword>
<feature type="transmembrane region" description="Helical" evidence="1">
    <location>
        <begin position="348"/>
        <end position="367"/>
    </location>
</feature>
<accession>A0ABT0XPJ6</accession>
<feature type="transmembrane region" description="Helical" evidence="1">
    <location>
        <begin position="271"/>
        <end position="293"/>
    </location>
</feature>
<feature type="transmembrane region" description="Helical" evidence="1">
    <location>
        <begin position="470"/>
        <end position="497"/>
    </location>
</feature>
<dbReference type="Proteomes" id="UP001203665">
    <property type="component" value="Unassembled WGS sequence"/>
</dbReference>
<feature type="transmembrane region" description="Helical" evidence="1">
    <location>
        <begin position="305"/>
        <end position="327"/>
    </location>
</feature>
<name>A0ABT0XPJ6_9BACI</name>
<reference evidence="2" key="1">
    <citation type="submission" date="2022-06" db="EMBL/GenBank/DDBJ databases">
        <title>Alkalicoccobacillus porphyridii sp. nov., isolated from a marine red alga, Porphyridium purpureum and reclassification of Shouchella plakortidis and Shouchella gibsonii as Alkalicoccobacillus plakortidis comb. nov. and Alkalicoccobacillus gibsonii comb. nov.</title>
        <authorList>
            <person name="Kim K.H."/>
            <person name="Lee J.K."/>
            <person name="Han D.M."/>
            <person name="Baek J.H."/>
            <person name="Jeon C.O."/>
        </authorList>
    </citation>
    <scope>NUCLEOTIDE SEQUENCE</scope>
    <source>
        <strain evidence="2">DSM 19153</strain>
    </source>
</reference>
<gene>
    <name evidence="2" type="ORF">NDM98_18285</name>
</gene>
<feature type="transmembrane region" description="Helical" evidence="1">
    <location>
        <begin position="125"/>
        <end position="148"/>
    </location>
</feature>
<keyword evidence="1" id="KW-1133">Transmembrane helix</keyword>